<keyword evidence="1" id="KW-0732">Signal</keyword>
<organism evidence="2 3">
    <name type="scientific">Klebsiella oxytoca</name>
    <dbReference type="NCBI Taxonomy" id="571"/>
    <lineage>
        <taxon>Bacteria</taxon>
        <taxon>Pseudomonadati</taxon>
        <taxon>Pseudomonadota</taxon>
        <taxon>Gammaproteobacteria</taxon>
        <taxon>Enterobacterales</taxon>
        <taxon>Enterobacteriaceae</taxon>
        <taxon>Klebsiella/Raoultella group</taxon>
        <taxon>Klebsiella</taxon>
    </lineage>
</organism>
<reference evidence="2 3" key="1">
    <citation type="submission" date="2019-11" db="EMBL/GenBank/DDBJ databases">
        <title>Isolation and Application of One Kind of P-Hydroxybenzoic Acid Degrading Bacterium in Mitigating Cropping Obstacle of Cucumber.</title>
        <authorList>
            <person name="Wu F."/>
            <person name="An Y."/>
        </authorList>
    </citation>
    <scope>NUCLEOTIDE SEQUENCE [LARGE SCALE GENOMIC DNA]</scope>
    <source>
        <strain evidence="2 3">P620</strain>
    </source>
</reference>
<dbReference type="OrthoDB" id="6623559at2"/>
<evidence type="ECO:0000313" key="3">
    <source>
        <dbReference type="Proteomes" id="UP000427108"/>
    </source>
</evidence>
<dbReference type="AlphaFoldDB" id="A0A6B8MT07"/>
<evidence type="ECO:0008006" key="4">
    <source>
        <dbReference type="Google" id="ProtNLM"/>
    </source>
</evidence>
<protein>
    <recommendedName>
        <fullName evidence="4">Lipoprotein</fullName>
    </recommendedName>
</protein>
<gene>
    <name evidence="2" type="ORF">GJ746_20930</name>
</gene>
<feature type="signal peptide" evidence="1">
    <location>
        <begin position="1"/>
        <end position="20"/>
    </location>
</feature>
<feature type="chain" id="PRO_5025413390" description="Lipoprotein" evidence="1">
    <location>
        <begin position="21"/>
        <end position="183"/>
    </location>
</feature>
<accession>A0A6B8MT07</accession>
<dbReference type="EMBL" id="CP046115">
    <property type="protein sequence ID" value="QGN39612.1"/>
    <property type="molecule type" value="Genomic_DNA"/>
</dbReference>
<evidence type="ECO:0000313" key="2">
    <source>
        <dbReference type="EMBL" id="QGN39612.1"/>
    </source>
</evidence>
<name>A0A6B8MT07_KLEOX</name>
<dbReference type="RefSeq" id="WP_154681914.1">
    <property type="nucleotide sequence ID" value="NZ_CP046115.1"/>
</dbReference>
<evidence type="ECO:0000256" key="1">
    <source>
        <dbReference type="SAM" id="SignalP"/>
    </source>
</evidence>
<dbReference type="Proteomes" id="UP000427108">
    <property type="component" value="Chromosome"/>
</dbReference>
<sequence>MKYRMLLSALVVCCTLPLTACDSKNEAATDKANRTQIADSKASIVLPEGYIKMPDEMLAHKYPAANRPKEAWYVEKEDGKVSIAFNVTQNSIKESQLPELAEVMKNNLATFSPEISSVTINGNKMQRIKVTTPDAADPNGGIYNVMQFASVDGKLMIATFNATADLKDQYSNAGLESLSSIQY</sequence>
<proteinExistence type="predicted"/>